<comment type="similarity">
    <text evidence="5">Belongs to the NtaA/SnaA/DszA monooxygenase family.</text>
</comment>
<organism evidence="8 9">
    <name type="scientific">Paracoccus limosus</name>
    <dbReference type="NCBI Taxonomy" id="913252"/>
    <lineage>
        <taxon>Bacteria</taxon>
        <taxon>Pseudomonadati</taxon>
        <taxon>Pseudomonadota</taxon>
        <taxon>Alphaproteobacteria</taxon>
        <taxon>Rhodobacterales</taxon>
        <taxon>Paracoccaceae</taxon>
        <taxon>Paracoccus</taxon>
    </lineage>
</organism>
<keyword evidence="2 6" id="KW-0288">FMN</keyword>
<dbReference type="GO" id="GO:0004497">
    <property type="term" value="F:monooxygenase activity"/>
    <property type="evidence" value="ECO:0007669"/>
    <property type="project" value="UniProtKB-KW"/>
</dbReference>
<dbReference type="PANTHER" id="PTHR30011:SF16">
    <property type="entry name" value="C2H2 FINGER DOMAIN TRANSCRIPTION FACTOR (EUROFUNG)-RELATED"/>
    <property type="match status" value="1"/>
</dbReference>
<protein>
    <submittedName>
        <fullName evidence="8">NtaA/DmoA family FMN-dependent monooxygenase</fullName>
        <ecNumber evidence="8">1.14.-.-</ecNumber>
    </submittedName>
</protein>
<evidence type="ECO:0000313" key="8">
    <source>
        <dbReference type="EMBL" id="MTH35955.1"/>
    </source>
</evidence>
<dbReference type="Pfam" id="PF00296">
    <property type="entry name" value="Bac_luciferase"/>
    <property type="match status" value="1"/>
</dbReference>
<keyword evidence="9" id="KW-1185">Reference proteome</keyword>
<evidence type="ECO:0000313" key="9">
    <source>
        <dbReference type="Proteomes" id="UP000442533"/>
    </source>
</evidence>
<gene>
    <name evidence="8" type="ORF">GL279_15215</name>
</gene>
<keyword evidence="3 8" id="KW-0560">Oxidoreductase</keyword>
<name>A0A844H7D3_9RHOB</name>
<keyword evidence="1 6" id="KW-0285">Flavoprotein</keyword>
<feature type="binding site" evidence="6">
    <location>
        <position position="221"/>
    </location>
    <ligand>
        <name>FMN</name>
        <dbReference type="ChEBI" id="CHEBI:58210"/>
    </ligand>
</feature>
<evidence type="ECO:0000256" key="5">
    <source>
        <dbReference type="ARBA" id="ARBA00033748"/>
    </source>
</evidence>
<dbReference type="InterPro" id="IPR011251">
    <property type="entry name" value="Luciferase-like_dom"/>
</dbReference>
<proteinExistence type="inferred from homology"/>
<evidence type="ECO:0000256" key="1">
    <source>
        <dbReference type="ARBA" id="ARBA00022630"/>
    </source>
</evidence>
<evidence type="ECO:0000256" key="3">
    <source>
        <dbReference type="ARBA" id="ARBA00023002"/>
    </source>
</evidence>
<feature type="binding site" evidence="6">
    <location>
        <position position="146"/>
    </location>
    <ligand>
        <name>FMN</name>
        <dbReference type="ChEBI" id="CHEBI:58210"/>
    </ligand>
</feature>
<evidence type="ECO:0000256" key="2">
    <source>
        <dbReference type="ARBA" id="ARBA00022643"/>
    </source>
</evidence>
<dbReference type="Gene3D" id="3.20.20.30">
    <property type="entry name" value="Luciferase-like domain"/>
    <property type="match status" value="1"/>
</dbReference>
<dbReference type="EMBL" id="WMIF01000025">
    <property type="protein sequence ID" value="MTH35955.1"/>
    <property type="molecule type" value="Genomic_DNA"/>
</dbReference>
<reference evidence="8 9" key="1">
    <citation type="submission" date="2019-11" db="EMBL/GenBank/DDBJ databases">
        <authorList>
            <person name="Dong K."/>
        </authorList>
    </citation>
    <scope>NUCLEOTIDE SEQUENCE [LARGE SCALE GENOMIC DNA]</scope>
    <source>
        <strain evidence="8 9">JCM 17370</strain>
    </source>
</reference>
<dbReference type="GO" id="GO:0016705">
    <property type="term" value="F:oxidoreductase activity, acting on paired donors, with incorporation or reduction of molecular oxygen"/>
    <property type="evidence" value="ECO:0007669"/>
    <property type="project" value="InterPro"/>
</dbReference>
<comment type="caution">
    <text evidence="8">The sequence shown here is derived from an EMBL/GenBank/DDBJ whole genome shotgun (WGS) entry which is preliminary data.</text>
</comment>
<keyword evidence="4 8" id="KW-0503">Monooxygenase</keyword>
<dbReference type="RefSeq" id="WP_155065483.1">
    <property type="nucleotide sequence ID" value="NZ_WMIF01000025.1"/>
</dbReference>
<evidence type="ECO:0000256" key="4">
    <source>
        <dbReference type="ARBA" id="ARBA00023033"/>
    </source>
</evidence>
<dbReference type="InterPro" id="IPR016215">
    <property type="entry name" value="NTA_MOA"/>
</dbReference>
<sequence length="445" mass="49416">MPSPRKQMHLNLFLNNFGGHPAGPWLPETDRRRVTDITYWQNIARKAEAARLDAIFMAGAVGHVQQPKMNPLIGMDMLLMLAALAGVTSRIGLISTLSTTFNEPWQAARQFATLDHISQGRAGWNIVTSTSENEAQNFGLDRLPDHAARYDRAREFLEVTFQLWDSYDADALLRGKEQGWMVASDSVRAIDHRGPWFKVKGPAILPASPQHYPVLSQAGASEAGLDFAARWSELIYAGAISLPEGQAYAANIRERLLRIGRAPDAVKILPNLIPVIGRTEAEARAKEDYLNSHIHPETGLERIRELLKIDLSGLPDDAPIPAFPSLDQINGHRGHYQRVADYIHQNRPTVRQLIEWVAPSGRKIVRGTPAELADMMEEWVQAGACDGFNVNPSHFSGGFDDFTELLVPELQRRGSFRRDYAEGTLRARFGTTPPSASLPVLEAAQ</sequence>
<dbReference type="PIRSF" id="PIRSF000337">
    <property type="entry name" value="NTA_MOA"/>
    <property type="match status" value="1"/>
</dbReference>
<dbReference type="NCBIfam" id="TIGR03860">
    <property type="entry name" value="FMN_nitrolo"/>
    <property type="match status" value="1"/>
</dbReference>
<dbReference type="CDD" id="cd01095">
    <property type="entry name" value="Nitrilotriacetate_monoxgenase"/>
    <property type="match status" value="1"/>
</dbReference>
<dbReference type="InterPro" id="IPR036661">
    <property type="entry name" value="Luciferase-like_sf"/>
</dbReference>
<evidence type="ECO:0000256" key="6">
    <source>
        <dbReference type="PIRSR" id="PIRSR000337-1"/>
    </source>
</evidence>
<dbReference type="AlphaFoldDB" id="A0A844H7D3"/>
<evidence type="ECO:0000259" key="7">
    <source>
        <dbReference type="Pfam" id="PF00296"/>
    </source>
</evidence>
<dbReference type="SUPFAM" id="SSF51679">
    <property type="entry name" value="Bacterial luciferase-like"/>
    <property type="match status" value="1"/>
</dbReference>
<feature type="domain" description="Luciferase-like" evidence="7">
    <location>
        <begin position="35"/>
        <end position="383"/>
    </location>
</feature>
<dbReference type="InterPro" id="IPR051260">
    <property type="entry name" value="Diverse_substr_monoxygenases"/>
</dbReference>
<dbReference type="OrthoDB" id="9779442at2"/>
<feature type="binding site" evidence="6">
    <location>
        <position position="150"/>
    </location>
    <ligand>
        <name>FMN</name>
        <dbReference type="ChEBI" id="CHEBI:58210"/>
    </ligand>
</feature>
<dbReference type="Proteomes" id="UP000442533">
    <property type="component" value="Unassembled WGS sequence"/>
</dbReference>
<dbReference type="PANTHER" id="PTHR30011">
    <property type="entry name" value="ALKANESULFONATE MONOOXYGENASE-RELATED"/>
    <property type="match status" value="1"/>
</dbReference>
<feature type="binding site" evidence="6">
    <location>
        <position position="96"/>
    </location>
    <ligand>
        <name>FMN</name>
        <dbReference type="ChEBI" id="CHEBI:58210"/>
    </ligand>
</feature>
<dbReference type="EC" id="1.14.-.-" evidence="8"/>
<accession>A0A844H7D3</accession>